<name>A0A871BCB2_HALGI</name>
<reference evidence="3" key="1">
    <citation type="journal article" date="2021" name="Front. Microbiol.">
        <title>Cellular and Genomic Properties of Haloferax gibbonsii LR2-5, the Host of Euryarchaeal Virus HFTV1.</title>
        <authorList>
            <person name="Tittes C."/>
            <person name="Schwarzer S."/>
            <person name="Pfeiffer F."/>
            <person name="Dyall-Smith M."/>
            <person name="Rodriguez-Franco M."/>
            <person name="Oksanen H.M."/>
            <person name="Quax T.E.F."/>
        </authorList>
    </citation>
    <scope>NUCLEOTIDE SEQUENCE</scope>
    <source>
        <strain evidence="3">LR2-5</strain>
    </source>
</reference>
<accession>A0A871BCB2</accession>
<dbReference type="Proteomes" id="UP000663064">
    <property type="component" value="Chromosome"/>
</dbReference>
<feature type="domain" description="SpoVT-AbrB" evidence="2">
    <location>
        <begin position="16"/>
        <end position="59"/>
    </location>
</feature>
<dbReference type="EMBL" id="CP063205">
    <property type="protein sequence ID" value="QOS10737.1"/>
    <property type="molecule type" value="Genomic_DNA"/>
</dbReference>
<sequence length="92" mass="10160">MRSPHETPDDDEYGDVTMDGRGRLTIPHALRDELHLDGGTTFNIIREGSDIRLVRQLPDLQTLTTGNSSEEWGDKAFRDAGEATFGGVTTTQ</sequence>
<protein>
    <submittedName>
        <fullName evidence="3">AbrB/VapB family protein</fullName>
    </submittedName>
</protein>
<evidence type="ECO:0000313" key="3">
    <source>
        <dbReference type="EMBL" id="QOS10737.1"/>
    </source>
</evidence>
<gene>
    <name evidence="3" type="ORF">HfgLR_02940</name>
</gene>
<dbReference type="GO" id="GO:0003677">
    <property type="term" value="F:DNA binding"/>
    <property type="evidence" value="ECO:0007669"/>
    <property type="project" value="InterPro"/>
</dbReference>
<organism evidence="3 4">
    <name type="scientific">Haloferax gibbonsii</name>
    <dbReference type="NCBI Taxonomy" id="35746"/>
    <lineage>
        <taxon>Archaea</taxon>
        <taxon>Methanobacteriati</taxon>
        <taxon>Methanobacteriota</taxon>
        <taxon>Stenosarchaea group</taxon>
        <taxon>Halobacteria</taxon>
        <taxon>Halobacteriales</taxon>
        <taxon>Haloferacaceae</taxon>
        <taxon>Haloferax</taxon>
    </lineage>
</organism>
<feature type="region of interest" description="Disordered" evidence="1">
    <location>
        <begin position="1"/>
        <end position="20"/>
    </location>
</feature>
<dbReference type="SMART" id="SM00966">
    <property type="entry name" value="SpoVT_AbrB"/>
    <property type="match status" value="1"/>
</dbReference>
<evidence type="ECO:0000256" key="1">
    <source>
        <dbReference type="SAM" id="MobiDB-lite"/>
    </source>
</evidence>
<dbReference type="AlphaFoldDB" id="A0A871BCB2"/>
<evidence type="ECO:0000259" key="2">
    <source>
        <dbReference type="SMART" id="SM00966"/>
    </source>
</evidence>
<evidence type="ECO:0000313" key="4">
    <source>
        <dbReference type="Proteomes" id="UP000663064"/>
    </source>
</evidence>
<dbReference type="InterPro" id="IPR007159">
    <property type="entry name" value="SpoVT-AbrB_dom"/>
</dbReference>
<proteinExistence type="predicted"/>
<dbReference type="Gene3D" id="2.10.260.10">
    <property type="match status" value="1"/>
</dbReference>
<dbReference type="InterPro" id="IPR037914">
    <property type="entry name" value="SpoVT-AbrB_sf"/>
</dbReference>
<dbReference type="SUPFAM" id="SSF89447">
    <property type="entry name" value="AbrB/MazE/MraZ-like"/>
    <property type="match status" value="1"/>
</dbReference>